<organism evidence="1 2">
    <name type="scientific">Brassica cretica</name>
    <name type="common">Mustard</name>
    <dbReference type="NCBI Taxonomy" id="69181"/>
    <lineage>
        <taxon>Eukaryota</taxon>
        <taxon>Viridiplantae</taxon>
        <taxon>Streptophyta</taxon>
        <taxon>Embryophyta</taxon>
        <taxon>Tracheophyta</taxon>
        <taxon>Spermatophyta</taxon>
        <taxon>Magnoliopsida</taxon>
        <taxon>eudicotyledons</taxon>
        <taxon>Gunneridae</taxon>
        <taxon>Pentapetalae</taxon>
        <taxon>rosids</taxon>
        <taxon>malvids</taxon>
        <taxon>Brassicales</taxon>
        <taxon>Brassicaceae</taxon>
        <taxon>Brassiceae</taxon>
        <taxon>Brassica</taxon>
    </lineage>
</organism>
<accession>A0A8S9HAU5</accession>
<evidence type="ECO:0000313" key="2">
    <source>
        <dbReference type="Proteomes" id="UP000712281"/>
    </source>
</evidence>
<gene>
    <name evidence="1" type="ORF">F2Q68_00033857</name>
</gene>
<dbReference type="Gene3D" id="3.40.50.300">
    <property type="entry name" value="P-loop containing nucleotide triphosphate hydrolases"/>
    <property type="match status" value="1"/>
</dbReference>
<sequence>MRRDASCLERSYVWSRMCAEVVGRERDASSSYLVRELVDWELKLADYVPTVFDNFSANVIVDGNTINLGLWDTAGKL</sequence>
<dbReference type="Pfam" id="PF00071">
    <property type="entry name" value="Ras"/>
    <property type="match status" value="1"/>
</dbReference>
<dbReference type="SUPFAM" id="SSF52540">
    <property type="entry name" value="P-loop containing nucleoside triphosphate hydrolases"/>
    <property type="match status" value="1"/>
</dbReference>
<comment type="caution">
    <text evidence="1">The sequence shown here is derived from an EMBL/GenBank/DDBJ whole genome shotgun (WGS) entry which is preliminary data.</text>
</comment>
<proteinExistence type="predicted"/>
<evidence type="ECO:0000313" key="1">
    <source>
        <dbReference type="EMBL" id="KAF2554230.1"/>
    </source>
</evidence>
<dbReference type="EMBL" id="QGKW02001988">
    <property type="protein sequence ID" value="KAF2554230.1"/>
    <property type="molecule type" value="Genomic_DNA"/>
</dbReference>
<dbReference type="InterPro" id="IPR027417">
    <property type="entry name" value="P-loop_NTPase"/>
</dbReference>
<dbReference type="Proteomes" id="UP000712281">
    <property type="component" value="Unassembled WGS sequence"/>
</dbReference>
<dbReference type="GO" id="GO:0005525">
    <property type="term" value="F:GTP binding"/>
    <property type="evidence" value="ECO:0007669"/>
    <property type="project" value="InterPro"/>
</dbReference>
<reference evidence="1" key="1">
    <citation type="submission" date="2019-12" db="EMBL/GenBank/DDBJ databases">
        <title>Genome sequencing and annotation of Brassica cretica.</title>
        <authorList>
            <person name="Studholme D.J."/>
            <person name="Sarris P.F."/>
        </authorList>
    </citation>
    <scope>NUCLEOTIDE SEQUENCE</scope>
    <source>
        <strain evidence="1">PFS-001/15</strain>
        <tissue evidence="1">Leaf</tissue>
    </source>
</reference>
<protein>
    <submittedName>
        <fullName evidence="1">Uncharacterized protein</fullName>
    </submittedName>
</protein>
<dbReference type="InterPro" id="IPR001806">
    <property type="entry name" value="Small_GTPase"/>
</dbReference>
<name>A0A8S9HAU5_BRACR</name>
<dbReference type="GO" id="GO:0003924">
    <property type="term" value="F:GTPase activity"/>
    <property type="evidence" value="ECO:0007669"/>
    <property type="project" value="InterPro"/>
</dbReference>
<dbReference type="AlphaFoldDB" id="A0A8S9HAU5"/>